<organism evidence="2 3">
    <name type="scientific">Brotonthovivens ammoniilytica</name>
    <dbReference type="NCBI Taxonomy" id="2981725"/>
    <lineage>
        <taxon>Bacteria</taxon>
        <taxon>Bacillati</taxon>
        <taxon>Bacillota</taxon>
        <taxon>Clostridia</taxon>
        <taxon>Lachnospirales</taxon>
        <taxon>Lachnospiraceae</taxon>
        <taxon>Brotonthovivens</taxon>
    </lineage>
</organism>
<name>A0ABT2TPJ9_9FIRM</name>
<dbReference type="InterPro" id="IPR009081">
    <property type="entry name" value="PP-bd_ACP"/>
</dbReference>
<evidence type="ECO:0000313" key="2">
    <source>
        <dbReference type="EMBL" id="MCU6763706.1"/>
    </source>
</evidence>
<dbReference type="Gene3D" id="1.10.1200.10">
    <property type="entry name" value="ACP-like"/>
    <property type="match status" value="1"/>
</dbReference>
<reference evidence="2 3" key="1">
    <citation type="journal article" date="2021" name="ISME Commun">
        <title>Automated analysis of genomic sequences facilitates high-throughput and comprehensive description of bacteria.</title>
        <authorList>
            <person name="Hitch T.C.A."/>
        </authorList>
    </citation>
    <scope>NUCLEOTIDE SEQUENCE [LARGE SCALE GENOMIC DNA]</scope>
    <source>
        <strain evidence="2 3">Sanger_109</strain>
    </source>
</reference>
<dbReference type="SUPFAM" id="SSF47336">
    <property type="entry name" value="ACP-like"/>
    <property type="match status" value="1"/>
</dbReference>
<dbReference type="Gene3D" id="6.10.30.10">
    <property type="match status" value="1"/>
</dbReference>
<keyword evidence="3" id="KW-1185">Reference proteome</keyword>
<evidence type="ECO:0000259" key="1">
    <source>
        <dbReference type="PROSITE" id="PS50075"/>
    </source>
</evidence>
<protein>
    <submittedName>
        <fullName evidence="2">Phosphopantetheine-binding protein</fullName>
    </submittedName>
</protein>
<dbReference type="PROSITE" id="PS50075">
    <property type="entry name" value="CARRIER"/>
    <property type="match status" value="1"/>
</dbReference>
<sequence length="258" mass="29255">MIMMTKYDLEPIVKTYYDALEEGNILGRKCQRCGHMEFPPYLCCNTCGCLDTEWVNLNHIRGVVKQVLPTVGAFGDPDFRKAHGDYWAVEVVLPDIDPFNTSLLHIDPDKYTEFAEKIRKEDVYVKPLLIQDEDTKVLVWELEEDSEFKKIPVITKSVEKEEVSPKAEEKTADAEGKGEPVNDEIARTVIACAAEAYGVDASEITLSTDIRENLSNESMKMIVMISQIEDELDATIEIQEASLLNTIKDFVEKVKEKL</sequence>
<proteinExistence type="predicted"/>
<dbReference type="Pfam" id="PF00550">
    <property type="entry name" value="PP-binding"/>
    <property type="match status" value="1"/>
</dbReference>
<dbReference type="InterPro" id="IPR036736">
    <property type="entry name" value="ACP-like_sf"/>
</dbReference>
<gene>
    <name evidence="2" type="ORF">OCV88_15460</name>
</gene>
<feature type="domain" description="Carrier" evidence="1">
    <location>
        <begin position="183"/>
        <end position="258"/>
    </location>
</feature>
<dbReference type="EMBL" id="JAOQJQ010000009">
    <property type="protein sequence ID" value="MCU6763706.1"/>
    <property type="molecule type" value="Genomic_DNA"/>
</dbReference>
<dbReference type="InterPro" id="IPR012340">
    <property type="entry name" value="NA-bd_OB-fold"/>
</dbReference>
<accession>A0ABT2TPJ9</accession>
<evidence type="ECO:0000313" key="3">
    <source>
        <dbReference type="Proteomes" id="UP001652442"/>
    </source>
</evidence>
<comment type="caution">
    <text evidence="2">The sequence shown here is derived from an EMBL/GenBank/DDBJ whole genome shotgun (WGS) entry which is preliminary data.</text>
</comment>
<dbReference type="RefSeq" id="WP_158426345.1">
    <property type="nucleotide sequence ID" value="NZ_JAOQJQ010000009.1"/>
</dbReference>
<dbReference type="Proteomes" id="UP001652442">
    <property type="component" value="Unassembled WGS sequence"/>
</dbReference>
<dbReference type="SUPFAM" id="SSF50249">
    <property type="entry name" value="Nucleic acid-binding proteins"/>
    <property type="match status" value="1"/>
</dbReference>